<feature type="domain" description="KARI C-terminal knotted" evidence="12">
    <location>
        <begin position="183"/>
        <end position="328"/>
    </location>
</feature>
<dbReference type="EMBL" id="PDJQ01000001">
    <property type="protein sequence ID" value="PFG74727.1"/>
    <property type="molecule type" value="Genomic_DNA"/>
</dbReference>
<feature type="binding site" evidence="9">
    <location>
        <position position="51"/>
    </location>
    <ligand>
        <name>NADP(+)</name>
        <dbReference type="ChEBI" id="CHEBI:58349"/>
    </ligand>
</feature>
<feature type="binding site" evidence="9 10">
    <location>
        <position position="227"/>
    </location>
    <ligand>
        <name>Mg(2+)</name>
        <dbReference type="ChEBI" id="CHEBI:18420"/>
        <label>2</label>
    </ligand>
</feature>
<dbReference type="RefSeq" id="WP_098504093.1">
    <property type="nucleotide sequence ID" value="NZ_PDJQ01000001.1"/>
</dbReference>
<evidence type="ECO:0000256" key="1">
    <source>
        <dbReference type="ARBA" id="ARBA00004864"/>
    </source>
</evidence>
<dbReference type="UniPathway" id="UPA00047">
    <property type="reaction ID" value="UER00056"/>
</dbReference>
<dbReference type="GO" id="GO:0000287">
    <property type="term" value="F:magnesium ion binding"/>
    <property type="evidence" value="ECO:0007669"/>
    <property type="project" value="UniProtKB-UniRule"/>
</dbReference>
<dbReference type="Pfam" id="PF07991">
    <property type="entry name" value="KARI_N"/>
    <property type="match status" value="1"/>
</dbReference>
<dbReference type="Gene3D" id="6.10.240.10">
    <property type="match status" value="1"/>
</dbReference>
<dbReference type="Pfam" id="PF01450">
    <property type="entry name" value="KARI_C"/>
    <property type="match status" value="1"/>
</dbReference>
<dbReference type="UniPathway" id="UPA00049">
    <property type="reaction ID" value="UER00060"/>
</dbReference>
<dbReference type="NCBIfam" id="TIGR00465">
    <property type="entry name" value="ilvC"/>
    <property type="match status" value="1"/>
</dbReference>
<evidence type="ECO:0000313" key="13">
    <source>
        <dbReference type="EMBL" id="PFG74727.1"/>
    </source>
</evidence>
<dbReference type="InterPro" id="IPR013023">
    <property type="entry name" value="KARI"/>
</dbReference>
<dbReference type="GO" id="GO:0004455">
    <property type="term" value="F:ketol-acid reductoisomerase activity"/>
    <property type="evidence" value="ECO:0007669"/>
    <property type="project" value="UniProtKB-UniRule"/>
</dbReference>
<keyword evidence="14" id="KW-1185">Reference proteome</keyword>
<feature type="binding site" evidence="9">
    <location>
        <position position="134"/>
    </location>
    <ligand>
        <name>NADP(+)</name>
        <dbReference type="ChEBI" id="CHEBI:58349"/>
    </ligand>
</feature>
<dbReference type="InterPro" id="IPR000506">
    <property type="entry name" value="KARI_C"/>
</dbReference>
<comment type="function">
    <text evidence="9">Involved in the biosynthesis of branched-chain amino acids (BCAA). Catalyzes an alkyl-migration followed by a ketol-acid reduction of (S)-2-acetolactate (S2AL) to yield (R)-2,3-dihydroxy-isovalerate. In the isomerase reaction, S2AL is rearranged via a Mg-dependent methyl migration to produce 3-hydroxy-3-methyl-2-ketobutyrate (HMKB). In the reductase reaction, this 2-ketoacid undergoes a metal-dependent reduction by NADPH to yield (R)-2,3-dihydroxy-isovalerate.</text>
</comment>
<feature type="binding site" evidence="9 10">
    <location>
        <position position="252"/>
    </location>
    <ligand>
        <name>substrate</name>
    </ligand>
</feature>
<dbReference type="InterPro" id="IPR013116">
    <property type="entry name" value="KARI_N"/>
</dbReference>
<evidence type="ECO:0000256" key="9">
    <source>
        <dbReference type="HAMAP-Rule" id="MF_00435"/>
    </source>
</evidence>
<accession>A0A2A9HFB5</accession>
<evidence type="ECO:0000256" key="5">
    <source>
        <dbReference type="ARBA" id="ARBA00022723"/>
    </source>
</evidence>
<dbReference type="AlphaFoldDB" id="A0A2A9HFB5"/>
<evidence type="ECO:0000256" key="8">
    <source>
        <dbReference type="ARBA" id="ARBA00023304"/>
    </source>
</evidence>
<reference evidence="13 14" key="1">
    <citation type="submission" date="2017-09" db="EMBL/GenBank/DDBJ databases">
        <title>Sequencing the genomes of two abundant thermophiles in Great Basin hot springs: Thermocrinis jamiesonii and novel Chloroflexi Thermoflexus hugenholtzii.</title>
        <authorList>
            <person name="Hedlund B."/>
        </authorList>
    </citation>
    <scope>NUCLEOTIDE SEQUENCE [LARGE SCALE GENOMIC DNA]</scope>
    <source>
        <strain evidence="13 14">G233</strain>
    </source>
</reference>
<evidence type="ECO:0000256" key="4">
    <source>
        <dbReference type="ARBA" id="ARBA00022605"/>
    </source>
</evidence>
<dbReference type="FunFam" id="3.40.50.720:FF:000023">
    <property type="entry name" value="Ketol-acid reductoisomerase (NADP(+))"/>
    <property type="match status" value="1"/>
</dbReference>
<keyword evidence="4 9" id="KW-0028">Amino-acid biosynthesis</keyword>
<comment type="similarity">
    <text evidence="3 9 10">Belongs to the ketol-acid reductoisomerase family.</text>
</comment>
<dbReference type="InterPro" id="IPR008927">
    <property type="entry name" value="6-PGluconate_DH-like_C_sf"/>
</dbReference>
<dbReference type="PANTHER" id="PTHR21371:SF1">
    <property type="entry name" value="KETOL-ACID REDUCTOISOMERASE, MITOCHONDRIAL"/>
    <property type="match status" value="1"/>
</dbReference>
<dbReference type="InterPro" id="IPR036291">
    <property type="entry name" value="NAD(P)-bd_dom_sf"/>
</dbReference>
<feature type="binding site" evidence="9 10">
    <location>
        <position position="191"/>
    </location>
    <ligand>
        <name>Mg(2+)</name>
        <dbReference type="ChEBI" id="CHEBI:18420"/>
        <label>1</label>
    </ligand>
</feature>
<name>A0A2A9HFB5_TEPT2</name>
<comment type="caution">
    <text evidence="9">Lacks conserved residue(s) required for the propagation of feature annotation.</text>
</comment>
<dbReference type="PANTHER" id="PTHR21371">
    <property type="entry name" value="KETOL-ACID REDUCTOISOMERASE, MITOCHONDRIAL"/>
    <property type="match status" value="1"/>
</dbReference>
<feature type="binding site" evidence="9">
    <location>
        <position position="53"/>
    </location>
    <ligand>
        <name>NADP(+)</name>
        <dbReference type="ChEBI" id="CHEBI:58349"/>
    </ligand>
</feature>
<feature type="active site" evidence="9">
    <location>
        <position position="108"/>
    </location>
</feature>
<keyword evidence="7 9" id="KW-0560">Oxidoreductase</keyword>
<comment type="caution">
    <text evidence="13">The sequence shown here is derived from an EMBL/GenBank/DDBJ whole genome shotgun (WGS) entry which is preliminary data.</text>
</comment>
<feature type="binding site" evidence="9">
    <location>
        <begin position="25"/>
        <end position="28"/>
    </location>
    <ligand>
        <name>NADP(+)</name>
        <dbReference type="ChEBI" id="CHEBI:58349"/>
    </ligand>
</feature>
<keyword evidence="6 9" id="KW-0460">Magnesium</keyword>
<feature type="binding site" evidence="9 10">
    <location>
        <position position="231"/>
    </location>
    <ligand>
        <name>Mg(2+)</name>
        <dbReference type="ChEBI" id="CHEBI:18420"/>
        <label>2</label>
    </ligand>
</feature>
<dbReference type="SUPFAM" id="SSF51735">
    <property type="entry name" value="NAD(P)-binding Rossmann-fold domains"/>
    <property type="match status" value="1"/>
</dbReference>
<dbReference type="PROSITE" id="PS51851">
    <property type="entry name" value="KARI_C"/>
    <property type="match status" value="1"/>
</dbReference>
<dbReference type="Proteomes" id="UP000223071">
    <property type="component" value="Unassembled WGS sequence"/>
</dbReference>
<organism evidence="13 14">
    <name type="scientific">Tepidiforma thermophila (strain KCTC 52669 / CGMCC 1.13589 / G233)</name>
    <dbReference type="NCBI Taxonomy" id="2761530"/>
    <lineage>
        <taxon>Bacteria</taxon>
        <taxon>Bacillati</taxon>
        <taxon>Chloroflexota</taxon>
        <taxon>Tepidiformia</taxon>
        <taxon>Tepidiformales</taxon>
        <taxon>Tepidiformaceae</taxon>
        <taxon>Tepidiforma</taxon>
    </lineage>
</organism>
<feature type="binding site" evidence="9 10">
    <location>
        <position position="191"/>
    </location>
    <ligand>
        <name>Mg(2+)</name>
        <dbReference type="ChEBI" id="CHEBI:18420"/>
        <label>2</label>
    </ligand>
</feature>
<dbReference type="PROSITE" id="PS51850">
    <property type="entry name" value="KARI_N"/>
    <property type="match status" value="1"/>
</dbReference>
<feature type="binding site" evidence="9 10">
    <location>
        <position position="195"/>
    </location>
    <ligand>
        <name>Mg(2+)</name>
        <dbReference type="ChEBI" id="CHEBI:18420"/>
        <label>1</label>
    </ligand>
</feature>
<evidence type="ECO:0000313" key="14">
    <source>
        <dbReference type="Proteomes" id="UP000223071"/>
    </source>
</evidence>
<dbReference type="Gene3D" id="3.40.50.720">
    <property type="entry name" value="NAD(P)-binding Rossmann-like Domain"/>
    <property type="match status" value="1"/>
</dbReference>
<keyword evidence="9" id="KW-0521">NADP</keyword>
<comment type="pathway">
    <text evidence="1 9">Amino-acid biosynthesis; L-valine biosynthesis; L-valine from pyruvate: step 2/4.</text>
</comment>
<evidence type="ECO:0000256" key="6">
    <source>
        <dbReference type="ARBA" id="ARBA00022842"/>
    </source>
</evidence>
<evidence type="ECO:0000256" key="10">
    <source>
        <dbReference type="PROSITE-ProRule" id="PRU01198"/>
    </source>
</evidence>
<dbReference type="EC" id="1.1.1.86" evidence="9"/>
<comment type="pathway">
    <text evidence="2 9">Amino-acid biosynthesis; L-isoleucine biosynthesis; L-isoleucine from 2-oxobutanoate: step 2/4.</text>
</comment>
<evidence type="ECO:0000259" key="12">
    <source>
        <dbReference type="PROSITE" id="PS51851"/>
    </source>
</evidence>
<evidence type="ECO:0000256" key="3">
    <source>
        <dbReference type="ARBA" id="ARBA00010318"/>
    </source>
</evidence>
<proteinExistence type="inferred from homology"/>
<dbReference type="SUPFAM" id="SSF48179">
    <property type="entry name" value="6-phosphogluconate dehydrogenase C-terminal domain-like"/>
    <property type="match status" value="1"/>
</dbReference>
<sequence length="333" mass="36735">MATMYYDKDADLSLLNGRKIAIIGFGSQGHAHALNLRDSGCDVIVGLYPGSRSRAAAEAEGLRVVSVEEAAREADIIMILAPDQVQKQIYQAGIEPYLAEGKMLMFAHGFNIHFQQIQPPPFVDVTMIAPKGPGHLVRRVFTEGGGVPCLVAVHQDASEVALQLALAYAKGIGGTRAGVLETTFREETETDLFGEQVILCGGLSALIKAAYETLVEAGYQPESAFFETMHELKLIVDLIYEGGLSRMRYSISDTAEYGDYTRGPRIITDQTRAEMKKILREIQTGQFAKEFILENMAGRPHFLATRRLEAEHPIEKVGAEMRAMMSWLNRPKN</sequence>
<dbReference type="GO" id="GO:0005829">
    <property type="term" value="C:cytosol"/>
    <property type="evidence" value="ECO:0007669"/>
    <property type="project" value="TreeGrafter"/>
</dbReference>
<comment type="catalytic activity">
    <reaction evidence="9">
        <text>(2R)-2,3-dihydroxy-3-methylbutanoate + NADP(+) = (2S)-2-acetolactate + NADPH + H(+)</text>
        <dbReference type="Rhea" id="RHEA:22068"/>
        <dbReference type="ChEBI" id="CHEBI:15378"/>
        <dbReference type="ChEBI" id="CHEBI:49072"/>
        <dbReference type="ChEBI" id="CHEBI:57783"/>
        <dbReference type="ChEBI" id="CHEBI:58349"/>
        <dbReference type="ChEBI" id="CHEBI:58476"/>
        <dbReference type="EC" id="1.1.1.86"/>
    </reaction>
</comment>
<keyword evidence="5 9" id="KW-0479">Metal-binding</keyword>
<dbReference type="GO" id="GO:0009097">
    <property type="term" value="P:isoleucine biosynthetic process"/>
    <property type="evidence" value="ECO:0007669"/>
    <property type="project" value="UniProtKB-UniRule"/>
</dbReference>
<keyword evidence="13" id="KW-0413">Isomerase</keyword>
<dbReference type="NCBIfam" id="NF004017">
    <property type="entry name" value="PRK05479.1"/>
    <property type="match status" value="1"/>
</dbReference>
<comment type="catalytic activity">
    <reaction evidence="9">
        <text>(2R,3R)-2,3-dihydroxy-3-methylpentanoate + NADP(+) = (S)-2-ethyl-2-hydroxy-3-oxobutanoate + NADPH + H(+)</text>
        <dbReference type="Rhea" id="RHEA:13493"/>
        <dbReference type="ChEBI" id="CHEBI:15378"/>
        <dbReference type="ChEBI" id="CHEBI:49256"/>
        <dbReference type="ChEBI" id="CHEBI:49258"/>
        <dbReference type="ChEBI" id="CHEBI:57783"/>
        <dbReference type="ChEBI" id="CHEBI:58349"/>
        <dbReference type="EC" id="1.1.1.86"/>
    </reaction>
</comment>
<comment type="cofactor">
    <cofactor evidence="9">
        <name>Mg(2+)</name>
        <dbReference type="ChEBI" id="CHEBI:18420"/>
    </cofactor>
    <text evidence="9">Binds 2 magnesium ions per subunit.</text>
</comment>
<protein>
    <recommendedName>
        <fullName evidence="9">Ketol-acid reductoisomerase (NADP(+))</fullName>
        <shortName evidence="9">KARI</shortName>
        <ecNumber evidence="9">1.1.1.86</ecNumber>
    </recommendedName>
    <alternativeName>
        <fullName evidence="9">Acetohydroxy-acid isomeroreductase</fullName>
        <shortName evidence="9">AHIR</shortName>
    </alternativeName>
    <alternativeName>
        <fullName evidence="9">Alpha-keto-beta-hydroxylacyl reductoisomerase</fullName>
    </alternativeName>
</protein>
<feature type="domain" description="KARI N-terminal Rossmann" evidence="11">
    <location>
        <begin position="1"/>
        <end position="182"/>
    </location>
</feature>
<dbReference type="NCBIfam" id="NF009940">
    <property type="entry name" value="PRK13403.1"/>
    <property type="match status" value="1"/>
</dbReference>
<keyword evidence="8 9" id="KW-0100">Branched-chain amino acid biosynthesis</keyword>
<dbReference type="GO" id="GO:0016853">
    <property type="term" value="F:isomerase activity"/>
    <property type="evidence" value="ECO:0007669"/>
    <property type="project" value="UniProtKB-KW"/>
</dbReference>
<evidence type="ECO:0000256" key="7">
    <source>
        <dbReference type="ARBA" id="ARBA00023002"/>
    </source>
</evidence>
<evidence type="ECO:0000256" key="2">
    <source>
        <dbReference type="ARBA" id="ARBA00004885"/>
    </source>
</evidence>
<evidence type="ECO:0000259" key="11">
    <source>
        <dbReference type="PROSITE" id="PS51850"/>
    </source>
</evidence>
<dbReference type="GO" id="GO:0009099">
    <property type="term" value="P:L-valine biosynthetic process"/>
    <property type="evidence" value="ECO:0007669"/>
    <property type="project" value="UniProtKB-UniRule"/>
</dbReference>
<dbReference type="InterPro" id="IPR014359">
    <property type="entry name" value="KARI_prok"/>
</dbReference>
<dbReference type="HAMAP" id="MF_00435">
    <property type="entry name" value="IlvC"/>
    <property type="match status" value="1"/>
</dbReference>
<dbReference type="GO" id="GO:0050661">
    <property type="term" value="F:NADP binding"/>
    <property type="evidence" value="ECO:0007669"/>
    <property type="project" value="InterPro"/>
</dbReference>
<dbReference type="PIRSF" id="PIRSF000116">
    <property type="entry name" value="IlvC_gammaproteo"/>
    <property type="match status" value="1"/>
</dbReference>
<gene>
    <name evidence="9" type="primary">ilvC</name>
    <name evidence="13" type="ORF">A9A59_1968</name>
</gene>